<accession>A0A9P7E5S1</accession>
<feature type="transmembrane region" description="Helical" evidence="5">
    <location>
        <begin position="57"/>
        <end position="76"/>
    </location>
</feature>
<evidence type="ECO:0000256" key="4">
    <source>
        <dbReference type="ARBA" id="ARBA00023136"/>
    </source>
</evidence>
<dbReference type="PANTHER" id="PTHR11863">
    <property type="entry name" value="STEROL DESATURASE"/>
    <property type="match status" value="1"/>
</dbReference>
<reference evidence="7" key="1">
    <citation type="journal article" date="2020" name="New Phytol.">
        <title>Comparative genomics reveals dynamic genome evolution in host specialist ectomycorrhizal fungi.</title>
        <authorList>
            <person name="Lofgren L.A."/>
            <person name="Nguyen N.H."/>
            <person name="Vilgalys R."/>
            <person name="Ruytinx J."/>
            <person name="Liao H.L."/>
            <person name="Branco S."/>
            <person name="Kuo A."/>
            <person name="LaButti K."/>
            <person name="Lipzen A."/>
            <person name="Andreopoulos W."/>
            <person name="Pangilinan J."/>
            <person name="Riley R."/>
            <person name="Hundley H."/>
            <person name="Na H."/>
            <person name="Barry K."/>
            <person name="Grigoriev I.V."/>
            <person name="Stajich J.E."/>
            <person name="Kennedy P.G."/>
        </authorList>
    </citation>
    <scope>NUCLEOTIDE SEQUENCE</scope>
    <source>
        <strain evidence="7">MN1</strain>
    </source>
</reference>
<evidence type="ECO:0000313" key="8">
    <source>
        <dbReference type="Proteomes" id="UP000807769"/>
    </source>
</evidence>
<evidence type="ECO:0000256" key="5">
    <source>
        <dbReference type="SAM" id="Phobius"/>
    </source>
</evidence>
<sequence>MMSELFSYGFFGGPSSTLNSTCPSFVTGETVCLPPVKIPFYFSLRQNIFDGIPDTHIALAAPVLAYWLLSFVFYCLDLSGWRWLDKYRIHESEEVKSRNLATPWEVARAVLLQHVTQTVLGFAWLIESPEISVARCQSEMVALGGTLVWVVRYVLGEETGMKFLELRGPGMTHWLYWWGIPVAQMLFALFIVDTWQYFLHRLMHTNKYLYKKIHSVHHRLYVPYAFGALYNHPLEGFLLDSVGAAFAERLSHLSVRQTIFLFAFSTCKTVDDHCGYSLPFDPFQMMSGNNADYHDIHHQVIGIKSNFSQPFFVHWDVLLGTRMTRKDIQERREKVKKT</sequence>
<dbReference type="AlphaFoldDB" id="A0A9P7E5S1"/>
<dbReference type="InterPro" id="IPR050307">
    <property type="entry name" value="Sterol_Desaturase_Related"/>
</dbReference>
<evidence type="ECO:0000259" key="6">
    <source>
        <dbReference type="Pfam" id="PF04116"/>
    </source>
</evidence>
<dbReference type="EMBL" id="JABBWG010000029">
    <property type="protein sequence ID" value="KAG1811443.1"/>
    <property type="molecule type" value="Genomic_DNA"/>
</dbReference>
<keyword evidence="8" id="KW-1185">Reference proteome</keyword>
<comment type="caution">
    <text evidence="7">The sequence shown here is derived from an EMBL/GenBank/DDBJ whole genome shotgun (WGS) entry which is preliminary data.</text>
</comment>
<evidence type="ECO:0000256" key="3">
    <source>
        <dbReference type="ARBA" id="ARBA00022989"/>
    </source>
</evidence>
<dbReference type="GO" id="GO:0016491">
    <property type="term" value="F:oxidoreductase activity"/>
    <property type="evidence" value="ECO:0007669"/>
    <property type="project" value="InterPro"/>
</dbReference>
<keyword evidence="2 5" id="KW-0812">Transmembrane</keyword>
<proteinExistence type="predicted"/>
<dbReference type="GO" id="GO:0008610">
    <property type="term" value="P:lipid biosynthetic process"/>
    <property type="evidence" value="ECO:0007669"/>
    <property type="project" value="InterPro"/>
</dbReference>
<keyword evidence="4 5" id="KW-0472">Membrane</keyword>
<evidence type="ECO:0000313" key="7">
    <source>
        <dbReference type="EMBL" id="KAG1811443.1"/>
    </source>
</evidence>
<gene>
    <name evidence="7" type="ORF">BJ212DRAFT_1434756</name>
</gene>
<protein>
    <submittedName>
        <fullName evidence="7">Fatty acid hydroxylase superfamily-domain-containing protein</fullName>
    </submittedName>
</protein>
<feature type="transmembrane region" description="Helical" evidence="5">
    <location>
        <begin position="175"/>
        <end position="199"/>
    </location>
</feature>
<dbReference type="GO" id="GO:0005506">
    <property type="term" value="F:iron ion binding"/>
    <property type="evidence" value="ECO:0007669"/>
    <property type="project" value="InterPro"/>
</dbReference>
<comment type="subcellular location">
    <subcellularLocation>
        <location evidence="1">Membrane</location>
    </subcellularLocation>
</comment>
<feature type="domain" description="Fatty acid hydroxylase" evidence="6">
    <location>
        <begin position="186"/>
        <end position="321"/>
    </location>
</feature>
<keyword evidence="3 5" id="KW-1133">Transmembrane helix</keyword>
<dbReference type="GeneID" id="64631734"/>
<evidence type="ECO:0000256" key="2">
    <source>
        <dbReference type="ARBA" id="ARBA00022692"/>
    </source>
</evidence>
<dbReference type="OrthoDB" id="408954at2759"/>
<name>A0A9P7E5S1_9AGAM</name>
<organism evidence="7 8">
    <name type="scientific">Suillus subaureus</name>
    <dbReference type="NCBI Taxonomy" id="48587"/>
    <lineage>
        <taxon>Eukaryota</taxon>
        <taxon>Fungi</taxon>
        <taxon>Dikarya</taxon>
        <taxon>Basidiomycota</taxon>
        <taxon>Agaricomycotina</taxon>
        <taxon>Agaricomycetes</taxon>
        <taxon>Agaricomycetidae</taxon>
        <taxon>Boletales</taxon>
        <taxon>Suillineae</taxon>
        <taxon>Suillaceae</taxon>
        <taxon>Suillus</taxon>
    </lineage>
</organism>
<dbReference type="GO" id="GO:0016020">
    <property type="term" value="C:membrane"/>
    <property type="evidence" value="ECO:0007669"/>
    <property type="project" value="UniProtKB-SubCell"/>
</dbReference>
<dbReference type="Proteomes" id="UP000807769">
    <property type="component" value="Unassembled WGS sequence"/>
</dbReference>
<evidence type="ECO:0000256" key="1">
    <source>
        <dbReference type="ARBA" id="ARBA00004370"/>
    </source>
</evidence>
<dbReference type="Pfam" id="PF04116">
    <property type="entry name" value="FA_hydroxylase"/>
    <property type="match status" value="1"/>
</dbReference>
<dbReference type="RefSeq" id="XP_041190042.1">
    <property type="nucleotide sequence ID" value="XM_041337718.1"/>
</dbReference>
<dbReference type="InterPro" id="IPR006694">
    <property type="entry name" value="Fatty_acid_hydroxylase"/>
</dbReference>